<dbReference type="InterPro" id="IPR002545">
    <property type="entry name" value="CheW-lke_dom"/>
</dbReference>
<dbReference type="SUPFAM" id="SSF50341">
    <property type="entry name" value="CheW-like"/>
    <property type="match status" value="1"/>
</dbReference>
<dbReference type="InterPro" id="IPR036061">
    <property type="entry name" value="CheW-like_dom_sf"/>
</dbReference>
<dbReference type="AlphaFoldDB" id="A0AAI9AI59"/>
<keyword evidence="7" id="KW-1185">Reference proteome</keyword>
<dbReference type="GO" id="GO:0000160">
    <property type="term" value="P:phosphorelay signal transduction system"/>
    <property type="evidence" value="ECO:0007669"/>
    <property type="project" value="InterPro"/>
</dbReference>
<dbReference type="Gene3D" id="3.40.50.2300">
    <property type="match status" value="1"/>
</dbReference>
<dbReference type="EMBL" id="ABCJ01000002">
    <property type="protein sequence ID" value="EDM24088.1"/>
    <property type="molecule type" value="Genomic_DNA"/>
</dbReference>
<accession>A0AAI9AI59</accession>
<dbReference type="SUPFAM" id="SSF52172">
    <property type="entry name" value="CheY-like"/>
    <property type="match status" value="1"/>
</dbReference>
<feature type="domain" description="CheW-like" evidence="3">
    <location>
        <begin position="14"/>
        <end position="170"/>
    </location>
</feature>
<dbReference type="RefSeq" id="WP_007474092.1">
    <property type="nucleotide sequence ID" value="NZ_ABCJ01000002.1"/>
</dbReference>
<feature type="domain" description="Response regulatory" evidence="2">
    <location>
        <begin position="188"/>
        <end position="314"/>
    </location>
</feature>
<evidence type="ECO:0000313" key="7">
    <source>
        <dbReference type="Proteomes" id="UP000306825"/>
    </source>
</evidence>
<gene>
    <name evidence="4" type="ORF">CMTB2_07531</name>
    <name evidence="5" type="ORF">FE773_04430</name>
</gene>
<dbReference type="InterPro" id="IPR011006">
    <property type="entry name" value="CheY-like_superfamily"/>
</dbReference>
<evidence type="ECO:0000313" key="5">
    <source>
        <dbReference type="EMBL" id="QCT94450.1"/>
    </source>
</evidence>
<keyword evidence="1" id="KW-0597">Phosphoprotein</keyword>
<feature type="modified residue" description="4-aspartylphosphate" evidence="1">
    <location>
        <position position="247"/>
    </location>
</feature>
<dbReference type="EMBL" id="CP040463">
    <property type="protein sequence ID" value="QCT94450.1"/>
    <property type="molecule type" value="Genomic_DNA"/>
</dbReference>
<dbReference type="PROSITE" id="PS50110">
    <property type="entry name" value="RESPONSE_REGULATORY"/>
    <property type="match status" value="1"/>
</dbReference>
<dbReference type="InterPro" id="IPR024181">
    <property type="entry name" value="Chemotax_regulator_CheV"/>
</dbReference>
<evidence type="ECO:0000313" key="6">
    <source>
        <dbReference type="Proteomes" id="UP000003288"/>
    </source>
</evidence>
<dbReference type="SMART" id="SM00448">
    <property type="entry name" value="REC"/>
    <property type="match status" value="1"/>
</dbReference>
<reference evidence="4 6" key="1">
    <citation type="journal article" date="2011" name="Stand. Genomic Sci.">
        <title>Draft genome sequence of Caminibacter mediatlanticus strain TB-2, an epsilonproteobacterium isolated from a deep-sea hydrothermal vent.</title>
        <authorList>
            <person name="Giovannelli D."/>
            <person name="Ferriera S."/>
            <person name="Johnson J."/>
            <person name="Kravitz S."/>
            <person name="Perez-Rodriguez I."/>
            <person name="Ricci J."/>
            <person name="O'Brien C."/>
            <person name="Voordeckers J.W."/>
            <person name="Bini E."/>
            <person name="Vetriani C."/>
        </authorList>
    </citation>
    <scope>NUCLEOTIDE SEQUENCE [LARGE SCALE GENOMIC DNA]</scope>
    <source>
        <strain evidence="4 6">TB-2</strain>
    </source>
</reference>
<dbReference type="Proteomes" id="UP000306825">
    <property type="component" value="Chromosome"/>
</dbReference>
<evidence type="ECO:0000313" key="4">
    <source>
        <dbReference type="EMBL" id="EDM24088.1"/>
    </source>
</evidence>
<evidence type="ECO:0000256" key="1">
    <source>
        <dbReference type="PROSITE-ProRule" id="PRU00169"/>
    </source>
</evidence>
<reference evidence="5 7" key="2">
    <citation type="submission" date="2019-05" db="EMBL/GenBank/DDBJ databases">
        <title>A comparative analysis of the Nautiliaceae.</title>
        <authorList>
            <person name="Grosche A."/>
            <person name="Smedile F."/>
            <person name="Vetriani C."/>
        </authorList>
    </citation>
    <scope>NUCLEOTIDE SEQUENCE [LARGE SCALE GENOMIC DNA]</scope>
    <source>
        <strain evidence="5 7">TB-2</strain>
    </source>
</reference>
<evidence type="ECO:0000259" key="2">
    <source>
        <dbReference type="PROSITE" id="PS50110"/>
    </source>
</evidence>
<dbReference type="PIRSF" id="PIRSF002867">
    <property type="entry name" value="CheV"/>
    <property type="match status" value="1"/>
</dbReference>
<dbReference type="PANTHER" id="PTHR47233">
    <property type="entry name" value="CHEMOTAXIS PROTEIN CHEV"/>
    <property type="match status" value="1"/>
</dbReference>
<protein>
    <submittedName>
        <fullName evidence="5">Chemotaxis protein CheV</fullName>
    </submittedName>
    <submittedName>
        <fullName evidence="4">Response regulator receiver (CheY-like) modulated CheW protein</fullName>
    </submittedName>
</protein>
<dbReference type="Gene3D" id="2.40.50.180">
    <property type="entry name" value="CheA-289, Domain 4"/>
    <property type="match status" value="1"/>
</dbReference>
<dbReference type="Gene3D" id="2.30.30.40">
    <property type="entry name" value="SH3 Domains"/>
    <property type="match status" value="1"/>
</dbReference>
<dbReference type="PROSITE" id="PS50851">
    <property type="entry name" value="CHEW"/>
    <property type="match status" value="1"/>
</dbReference>
<dbReference type="SMART" id="SM00260">
    <property type="entry name" value="CheW"/>
    <property type="match status" value="1"/>
</dbReference>
<sequence length="322" mass="36438">MAIEDKTLKVGSNELELVDFRLFKKEPDGRIYEGIYGINVAKVREIIKMPELTELPGSDEFIEGIFDLRGVVVPVVNLAKWMGIKVPSKDEAPIKERVIITEFNNILIGFIVHDAKRIRRISWADIEPASFSTATHGKLDKSKITGITRIENGEILLILDLESIVEEMGFFESNLEIDEEKLEKFSGIVLLIDDSPTARRIEKEALEKMGFDVIEAANGEEGLQKLEELYAVYGENLSNKLKLILSDIEMPKMDGYHMAARIHQDKRFRDVPLIFSSSISDAFSDIRGKEVGAEGYLVKFNPDKFYEKIKEVVSTHSKKVEG</sequence>
<dbReference type="Pfam" id="PF00072">
    <property type="entry name" value="Response_reg"/>
    <property type="match status" value="1"/>
</dbReference>
<evidence type="ECO:0000259" key="3">
    <source>
        <dbReference type="PROSITE" id="PS50851"/>
    </source>
</evidence>
<dbReference type="InterPro" id="IPR001789">
    <property type="entry name" value="Sig_transdc_resp-reg_receiver"/>
</dbReference>
<organism evidence="4 6">
    <name type="scientific">Caminibacter mediatlanticus TB-2</name>
    <dbReference type="NCBI Taxonomy" id="391592"/>
    <lineage>
        <taxon>Bacteria</taxon>
        <taxon>Pseudomonadati</taxon>
        <taxon>Campylobacterota</taxon>
        <taxon>Epsilonproteobacteria</taxon>
        <taxon>Nautiliales</taxon>
        <taxon>Nautiliaceae</taxon>
        <taxon>Caminibacter</taxon>
    </lineage>
</organism>
<dbReference type="GO" id="GO:0006935">
    <property type="term" value="P:chemotaxis"/>
    <property type="evidence" value="ECO:0007669"/>
    <property type="project" value="InterPro"/>
</dbReference>
<dbReference type="Pfam" id="PF01584">
    <property type="entry name" value="CheW"/>
    <property type="match status" value="1"/>
</dbReference>
<dbReference type="Proteomes" id="UP000003288">
    <property type="component" value="Unassembled WGS sequence"/>
</dbReference>
<proteinExistence type="predicted"/>
<name>A0AAI9AI59_9BACT</name>
<dbReference type="PANTHER" id="PTHR47233:SF3">
    <property type="entry name" value="CHEMOTAXIS PROTEIN CHEV"/>
    <property type="match status" value="1"/>
</dbReference>